<reference evidence="3 4" key="1">
    <citation type="submission" date="2017-08" db="EMBL/GenBank/DDBJ databases">
        <title>Acidophilic green algal genome provides insights into adaptation to an acidic environment.</title>
        <authorList>
            <person name="Hirooka S."/>
            <person name="Hirose Y."/>
            <person name="Kanesaki Y."/>
            <person name="Higuchi S."/>
            <person name="Fujiwara T."/>
            <person name="Onuma R."/>
            <person name="Era A."/>
            <person name="Ohbayashi R."/>
            <person name="Uzuka A."/>
            <person name="Nozaki H."/>
            <person name="Yoshikawa H."/>
            <person name="Miyagishima S.Y."/>
        </authorList>
    </citation>
    <scope>NUCLEOTIDE SEQUENCE [LARGE SCALE GENOMIC DNA]</scope>
    <source>
        <strain evidence="3 4">NIES-2499</strain>
    </source>
</reference>
<name>A0A250XMF7_9CHLO</name>
<dbReference type="GO" id="GO:0005929">
    <property type="term" value="C:cilium"/>
    <property type="evidence" value="ECO:0007669"/>
    <property type="project" value="TreeGrafter"/>
</dbReference>
<organism evidence="3 4">
    <name type="scientific">Chlamydomonas eustigma</name>
    <dbReference type="NCBI Taxonomy" id="1157962"/>
    <lineage>
        <taxon>Eukaryota</taxon>
        <taxon>Viridiplantae</taxon>
        <taxon>Chlorophyta</taxon>
        <taxon>core chlorophytes</taxon>
        <taxon>Chlorophyceae</taxon>
        <taxon>CS clade</taxon>
        <taxon>Chlamydomonadales</taxon>
        <taxon>Chlamydomonadaceae</taxon>
        <taxon>Chlamydomonas</taxon>
    </lineage>
</organism>
<dbReference type="PANTHER" id="PTHR13371:SF0">
    <property type="entry name" value="CENTROSOMAL PROTEIN OF 104 KDA"/>
    <property type="match status" value="1"/>
</dbReference>
<dbReference type="Gene3D" id="1.25.10.10">
    <property type="entry name" value="Leucine-rich Repeat Variant"/>
    <property type="match status" value="1"/>
</dbReference>
<feature type="compositionally biased region" description="Low complexity" evidence="1">
    <location>
        <begin position="427"/>
        <end position="436"/>
    </location>
</feature>
<dbReference type="InterPro" id="IPR011989">
    <property type="entry name" value="ARM-like"/>
</dbReference>
<dbReference type="SMART" id="SM01349">
    <property type="entry name" value="TOG"/>
    <property type="match status" value="1"/>
</dbReference>
<feature type="domain" description="TOG" evidence="2">
    <location>
        <begin position="133"/>
        <end position="389"/>
    </location>
</feature>
<feature type="region of interest" description="Disordered" evidence="1">
    <location>
        <begin position="418"/>
        <end position="497"/>
    </location>
</feature>
<dbReference type="InterPro" id="IPR052607">
    <property type="entry name" value="CEP104-like"/>
</dbReference>
<evidence type="ECO:0000259" key="2">
    <source>
        <dbReference type="SMART" id="SM01349"/>
    </source>
</evidence>
<dbReference type="PANTHER" id="PTHR13371">
    <property type="entry name" value="GLYCINE-, GLUTAMATE-, THIENYLCYCLOHEXYLPIPERIDINE-BINDING PROTEIN"/>
    <property type="match status" value="1"/>
</dbReference>
<comment type="caution">
    <text evidence="3">The sequence shown here is derived from an EMBL/GenBank/DDBJ whole genome shotgun (WGS) entry which is preliminary data.</text>
</comment>
<evidence type="ECO:0000256" key="1">
    <source>
        <dbReference type="SAM" id="MobiDB-lite"/>
    </source>
</evidence>
<dbReference type="OrthoDB" id="533941at2759"/>
<accession>A0A250XMF7</accession>
<feature type="compositionally biased region" description="Basic and acidic residues" evidence="1">
    <location>
        <begin position="55"/>
        <end position="72"/>
    </location>
</feature>
<dbReference type="Pfam" id="PF21040">
    <property type="entry name" value="CEP104-like_TOG"/>
    <property type="match status" value="1"/>
</dbReference>
<dbReference type="InterPro" id="IPR016024">
    <property type="entry name" value="ARM-type_fold"/>
</dbReference>
<dbReference type="SUPFAM" id="SSF48371">
    <property type="entry name" value="ARM repeat"/>
    <property type="match status" value="1"/>
</dbReference>
<dbReference type="EMBL" id="BEGY01000115">
    <property type="protein sequence ID" value="GAX84082.1"/>
    <property type="molecule type" value="Genomic_DNA"/>
</dbReference>
<keyword evidence="4" id="KW-1185">Reference proteome</keyword>
<dbReference type="AlphaFoldDB" id="A0A250XMF7"/>
<sequence length="569" mass="60944">MGSLFSKSKSANKVAPVDTRLINSAPATLSQLEGIMPALNTLQVRLSEPGTSTSTKDDNKLSESKQTEKSIKDSNNLETKPPLNVPALTSPTEPTTPMMAIPSPAAVARGPKKIDVIGDQSDGMKLAADLPAAIIIPEEGKSWAKVYGDSIIRYFHSADWKERENSLLSIKRSLGSSKFMSGKHPESVYASTCEMLAKTLKDKVAPIFHASLELVSTLLSSFSTQLSQHILQEGMNTLMPIMVHRCGNLNTRIHEAALQALLSVASFSSFGCGYVAPFAMAEVPKRGRDASQAAQMYGRLDLLSSLLNSNARSLHEISVDEVMQFTKQGLDMPDEKVRQTAIRVIVEVYKMQKTAGKMMQLEQKLGSLKPALMQLIQKRCEEADQGESAEVVGVKVSSLPDIDSRKLPALGNGIKVFGKPLPPLSNPEPSTSPSSPDAGTGALKSSGSMRKKGGESVRAITPSGGSSVAGRGRSRMNAAESSERGASPKTPTQHGSLRMKGLQQISENTPDLDVPKYTELLSSSTSKPKTSNKLQPLQPSAVNGSAGALDAAEEQLIQYLMEDQRIAAC</sequence>
<evidence type="ECO:0000313" key="3">
    <source>
        <dbReference type="EMBL" id="GAX84082.1"/>
    </source>
</evidence>
<evidence type="ECO:0000313" key="4">
    <source>
        <dbReference type="Proteomes" id="UP000232323"/>
    </source>
</evidence>
<dbReference type="InterPro" id="IPR034085">
    <property type="entry name" value="TOG"/>
</dbReference>
<feature type="compositionally biased region" description="Low complexity" evidence="1">
    <location>
        <begin position="522"/>
        <end position="534"/>
    </location>
</feature>
<feature type="region of interest" description="Disordered" evidence="1">
    <location>
        <begin position="522"/>
        <end position="546"/>
    </location>
</feature>
<proteinExistence type="predicted"/>
<feature type="region of interest" description="Disordered" evidence="1">
    <location>
        <begin position="47"/>
        <end position="106"/>
    </location>
</feature>
<dbReference type="Proteomes" id="UP000232323">
    <property type="component" value="Unassembled WGS sequence"/>
</dbReference>
<protein>
    <recommendedName>
        <fullName evidence="2">TOG domain-containing protein</fullName>
    </recommendedName>
</protein>
<gene>
    <name evidence="3" type="ORF">CEUSTIGMA_g11506.t1</name>
</gene>